<reference evidence="10 11" key="1">
    <citation type="submission" date="2015-03" db="EMBL/GenBank/DDBJ databases">
        <title>Draft genome of the nematode, Opisthorchis viverrini.</title>
        <authorList>
            <person name="Mitreva M."/>
        </authorList>
    </citation>
    <scope>NUCLEOTIDE SEQUENCE [LARGE SCALE GENOMIC DNA]</scope>
    <source>
        <strain evidence="10">Khon Kaen</strain>
    </source>
</reference>
<dbReference type="PROSITE" id="PS50157">
    <property type="entry name" value="ZINC_FINGER_C2H2_2"/>
    <property type="match status" value="3"/>
</dbReference>
<keyword evidence="6" id="KW-0539">Nucleus</keyword>
<feature type="compositionally biased region" description="Acidic residues" evidence="8">
    <location>
        <begin position="1"/>
        <end position="11"/>
    </location>
</feature>
<accession>A0A1S8WNK9</accession>
<comment type="subcellular location">
    <subcellularLocation>
        <location evidence="1">Nucleus</location>
    </subcellularLocation>
</comment>
<keyword evidence="3" id="KW-0677">Repeat</keyword>
<dbReference type="Pfam" id="PF00096">
    <property type="entry name" value="zf-C2H2"/>
    <property type="match status" value="3"/>
</dbReference>
<keyword evidence="2" id="KW-0479">Metal-binding</keyword>
<feature type="domain" description="C2H2-type" evidence="9">
    <location>
        <begin position="147"/>
        <end position="170"/>
    </location>
</feature>
<dbReference type="EMBL" id="KV899044">
    <property type="protein sequence ID" value="OON16046.1"/>
    <property type="molecule type" value="Genomic_DNA"/>
</dbReference>
<sequence length="231" mass="26871">SNEYETPEDEERGLNPATSAHALDGETYTQAGTSKDFDFQETHLQCPKCPKVFWYPSRLRYHLATHSNLKPFQCDFCPTYFKYSKGRNYHMMEQHWEELVARKRSEAAEYSELLDKNINSCPDCGKRLRSRAALNRHLSVHTGEKPYSCPLCGREFTTSFNVKRHAKRYHRLRGQQLSPRMDTWMTMKNIPNPPEGQRMVRKDCARMNVRCPLTANVLKHPVLSNANLGFV</sequence>
<name>A0A1S8WNK9_OPIVI</name>
<dbReference type="InterPro" id="IPR013087">
    <property type="entry name" value="Znf_C2H2_type"/>
</dbReference>
<dbReference type="Proteomes" id="UP000243686">
    <property type="component" value="Unassembled WGS sequence"/>
</dbReference>
<keyword evidence="5" id="KW-0862">Zinc</keyword>
<dbReference type="GO" id="GO:0005634">
    <property type="term" value="C:nucleus"/>
    <property type="evidence" value="ECO:0007669"/>
    <property type="project" value="UniProtKB-SubCell"/>
</dbReference>
<keyword evidence="4 7" id="KW-0863">Zinc-finger</keyword>
<dbReference type="SMART" id="SM00355">
    <property type="entry name" value="ZnF_C2H2"/>
    <property type="match status" value="4"/>
</dbReference>
<feature type="domain" description="C2H2-type" evidence="9">
    <location>
        <begin position="44"/>
        <end position="71"/>
    </location>
</feature>
<dbReference type="Gene3D" id="3.30.160.60">
    <property type="entry name" value="Classic Zinc Finger"/>
    <property type="match status" value="3"/>
</dbReference>
<evidence type="ECO:0000256" key="3">
    <source>
        <dbReference type="ARBA" id="ARBA00022737"/>
    </source>
</evidence>
<feature type="non-terminal residue" evidence="10">
    <location>
        <position position="1"/>
    </location>
</feature>
<evidence type="ECO:0000313" key="10">
    <source>
        <dbReference type="EMBL" id="OON16046.1"/>
    </source>
</evidence>
<evidence type="ECO:0000313" key="11">
    <source>
        <dbReference type="Proteomes" id="UP000243686"/>
    </source>
</evidence>
<dbReference type="GO" id="GO:0008270">
    <property type="term" value="F:zinc ion binding"/>
    <property type="evidence" value="ECO:0007669"/>
    <property type="project" value="UniProtKB-KW"/>
</dbReference>
<evidence type="ECO:0000256" key="7">
    <source>
        <dbReference type="PROSITE-ProRule" id="PRU00042"/>
    </source>
</evidence>
<evidence type="ECO:0000256" key="6">
    <source>
        <dbReference type="ARBA" id="ARBA00023242"/>
    </source>
</evidence>
<keyword evidence="11" id="KW-1185">Reference proteome</keyword>
<dbReference type="PROSITE" id="PS00028">
    <property type="entry name" value="ZINC_FINGER_C2H2_1"/>
    <property type="match status" value="4"/>
</dbReference>
<dbReference type="FunFam" id="3.30.160.60:FF:000690">
    <property type="entry name" value="Zinc finger protein 354C"/>
    <property type="match status" value="1"/>
</dbReference>
<feature type="domain" description="C2H2-type" evidence="9">
    <location>
        <begin position="119"/>
        <end position="146"/>
    </location>
</feature>
<evidence type="ECO:0000256" key="1">
    <source>
        <dbReference type="ARBA" id="ARBA00004123"/>
    </source>
</evidence>
<feature type="non-terminal residue" evidence="10">
    <location>
        <position position="231"/>
    </location>
</feature>
<evidence type="ECO:0000259" key="9">
    <source>
        <dbReference type="PROSITE" id="PS50157"/>
    </source>
</evidence>
<proteinExistence type="predicted"/>
<dbReference type="PANTHER" id="PTHR24394:SF44">
    <property type="entry name" value="ZINC FINGER PROTEIN 271-LIKE"/>
    <property type="match status" value="1"/>
</dbReference>
<dbReference type="AlphaFoldDB" id="A0A1S8WNK9"/>
<dbReference type="PANTHER" id="PTHR24394">
    <property type="entry name" value="ZINC FINGER PROTEIN"/>
    <property type="match status" value="1"/>
</dbReference>
<evidence type="ECO:0000256" key="5">
    <source>
        <dbReference type="ARBA" id="ARBA00022833"/>
    </source>
</evidence>
<gene>
    <name evidence="10" type="ORF">X801_08144</name>
</gene>
<dbReference type="GO" id="GO:0000981">
    <property type="term" value="F:DNA-binding transcription factor activity, RNA polymerase II-specific"/>
    <property type="evidence" value="ECO:0007669"/>
    <property type="project" value="TreeGrafter"/>
</dbReference>
<evidence type="ECO:0000256" key="8">
    <source>
        <dbReference type="SAM" id="MobiDB-lite"/>
    </source>
</evidence>
<evidence type="ECO:0000256" key="4">
    <source>
        <dbReference type="ARBA" id="ARBA00022771"/>
    </source>
</evidence>
<protein>
    <submittedName>
        <fullName evidence="10">Zinc finger, C2H2 type</fullName>
    </submittedName>
</protein>
<evidence type="ECO:0000256" key="2">
    <source>
        <dbReference type="ARBA" id="ARBA00022723"/>
    </source>
</evidence>
<feature type="region of interest" description="Disordered" evidence="8">
    <location>
        <begin position="1"/>
        <end position="24"/>
    </location>
</feature>
<organism evidence="10 11">
    <name type="scientific">Opisthorchis viverrini</name>
    <name type="common">Southeast Asian liver fluke</name>
    <dbReference type="NCBI Taxonomy" id="6198"/>
    <lineage>
        <taxon>Eukaryota</taxon>
        <taxon>Metazoa</taxon>
        <taxon>Spiralia</taxon>
        <taxon>Lophotrochozoa</taxon>
        <taxon>Platyhelminthes</taxon>
        <taxon>Trematoda</taxon>
        <taxon>Digenea</taxon>
        <taxon>Opisthorchiida</taxon>
        <taxon>Opisthorchiata</taxon>
        <taxon>Opisthorchiidae</taxon>
        <taxon>Opisthorchis</taxon>
    </lineage>
</organism>
<dbReference type="InterPro" id="IPR036236">
    <property type="entry name" value="Znf_C2H2_sf"/>
</dbReference>
<dbReference type="SUPFAM" id="SSF57667">
    <property type="entry name" value="beta-beta-alpha zinc fingers"/>
    <property type="match status" value="2"/>
</dbReference>